<accession>A0A8C2XRV1</accession>
<feature type="region of interest" description="Disordered" evidence="7">
    <location>
        <begin position="118"/>
        <end position="138"/>
    </location>
</feature>
<reference evidence="9" key="2">
    <citation type="submission" date="2025-08" db="UniProtKB">
        <authorList>
            <consortium name="Ensembl"/>
        </authorList>
    </citation>
    <scope>IDENTIFICATION</scope>
</reference>
<dbReference type="PROSITE" id="PS50042">
    <property type="entry name" value="CNMP_BINDING_3"/>
    <property type="match status" value="1"/>
</dbReference>
<dbReference type="GO" id="GO:0030552">
    <property type="term" value="F:cAMP binding"/>
    <property type="evidence" value="ECO:0007669"/>
    <property type="project" value="UniProtKB-KW"/>
</dbReference>
<keyword evidence="6" id="KW-0114">cAMP</keyword>
<feature type="domain" description="Cyclic nucleotide-binding" evidence="8">
    <location>
        <begin position="213"/>
        <end position="334"/>
    </location>
</feature>
<dbReference type="PANTHER" id="PTHR11635:SF126">
    <property type="entry name" value="CAMP-DEPENDENT PROTEIN KINASE TYPE I-BETA REGULATORY SUBUNIT"/>
    <property type="match status" value="1"/>
</dbReference>
<dbReference type="PROSITE" id="PS00889">
    <property type="entry name" value="CNMP_BINDING_2"/>
    <property type="match status" value="1"/>
</dbReference>
<dbReference type="InterPro" id="IPR014710">
    <property type="entry name" value="RmlC-like_jellyroll"/>
</dbReference>
<keyword evidence="3" id="KW-0116">cAMP-binding</keyword>
<dbReference type="Ensembl" id="ENSCHIT00010030755.1">
    <property type="protein sequence ID" value="ENSCHIP00010021826.1"/>
    <property type="gene ID" value="ENSCHIG00010016120.1"/>
</dbReference>
<dbReference type="InterPro" id="IPR018488">
    <property type="entry name" value="cNMP-bd_CS"/>
</dbReference>
<keyword evidence="4" id="KW-0677">Repeat</keyword>
<evidence type="ECO:0000256" key="3">
    <source>
        <dbReference type="ARBA" id="ARBA00022566"/>
    </source>
</evidence>
<dbReference type="PRINTS" id="PR00103">
    <property type="entry name" value="CAMPKINASE"/>
</dbReference>
<evidence type="ECO:0000256" key="5">
    <source>
        <dbReference type="ARBA" id="ARBA00022741"/>
    </source>
</evidence>
<dbReference type="InterPro" id="IPR018490">
    <property type="entry name" value="cNMP-bd_dom_sf"/>
</dbReference>
<dbReference type="InterPro" id="IPR050503">
    <property type="entry name" value="cAMP-dep_PK_reg_su-like"/>
</dbReference>
<reference evidence="9" key="1">
    <citation type="submission" date="2019-03" db="EMBL/GenBank/DDBJ databases">
        <title>Genome sequencing and reference-guided assembly of Black Bengal Goat (Capra hircus).</title>
        <authorList>
            <person name="Siddiki A.Z."/>
            <person name="Baten A."/>
            <person name="Billah M."/>
            <person name="Alam M.A.U."/>
            <person name="Shawrob K.S.M."/>
            <person name="Saha S."/>
            <person name="Chowdhury M."/>
            <person name="Rahman A.H."/>
            <person name="Stear M."/>
            <person name="Miah G."/>
            <person name="Das G.B."/>
            <person name="Hossain M.M."/>
            <person name="Kumkum M."/>
            <person name="Islam M.S."/>
            <person name="Mollah A.M."/>
            <person name="Ahsan A."/>
            <person name="Tusar F."/>
            <person name="Khan M.K.I."/>
        </authorList>
    </citation>
    <scope>NUCLEOTIDE SEQUENCE [LARGE SCALE GENOMIC DNA]</scope>
</reference>
<dbReference type="GO" id="GO:0005829">
    <property type="term" value="C:cytosol"/>
    <property type="evidence" value="ECO:0007669"/>
    <property type="project" value="TreeGrafter"/>
</dbReference>
<dbReference type="Gene3D" id="2.60.120.10">
    <property type="entry name" value="Jelly Rolls"/>
    <property type="match status" value="1"/>
</dbReference>
<organism evidence="9">
    <name type="scientific">Capra hircus</name>
    <name type="common">Goat</name>
    <dbReference type="NCBI Taxonomy" id="9925"/>
    <lineage>
        <taxon>Eukaryota</taxon>
        <taxon>Metazoa</taxon>
        <taxon>Chordata</taxon>
        <taxon>Craniata</taxon>
        <taxon>Vertebrata</taxon>
        <taxon>Euteleostomi</taxon>
        <taxon>Mammalia</taxon>
        <taxon>Eutheria</taxon>
        <taxon>Laurasiatheria</taxon>
        <taxon>Artiodactyla</taxon>
        <taxon>Ruminantia</taxon>
        <taxon>Pecora</taxon>
        <taxon>Bovidae</taxon>
        <taxon>Caprinae</taxon>
        <taxon>Capra</taxon>
    </lineage>
</organism>
<dbReference type="InterPro" id="IPR000595">
    <property type="entry name" value="cNMP-bd_dom"/>
</dbReference>
<evidence type="ECO:0000256" key="1">
    <source>
        <dbReference type="ARBA" id="ARBA00005753"/>
    </source>
</evidence>
<dbReference type="GO" id="GO:0005952">
    <property type="term" value="C:cAMP-dependent protein kinase complex"/>
    <property type="evidence" value="ECO:0007669"/>
    <property type="project" value="InterPro"/>
</dbReference>
<dbReference type="FunFam" id="2.60.120.10:FF:000006">
    <property type="entry name" value="cAMP-dependent protein kinase type I-alpha regulatory subunit"/>
    <property type="match status" value="1"/>
</dbReference>
<evidence type="ECO:0000256" key="7">
    <source>
        <dbReference type="SAM" id="MobiDB-lite"/>
    </source>
</evidence>
<evidence type="ECO:0000256" key="6">
    <source>
        <dbReference type="ARBA" id="ARBA00023149"/>
    </source>
</evidence>
<evidence type="ECO:0000313" key="9">
    <source>
        <dbReference type="Ensembl" id="ENSCHIP00010021826.1"/>
    </source>
</evidence>
<protein>
    <recommendedName>
        <fullName evidence="8">Cyclic nucleotide-binding domain-containing protein</fullName>
    </recommendedName>
</protein>
<dbReference type="GO" id="GO:0004862">
    <property type="term" value="F:cAMP-dependent protein kinase inhibitor activity"/>
    <property type="evidence" value="ECO:0007669"/>
    <property type="project" value="TreeGrafter"/>
</dbReference>
<dbReference type="SUPFAM" id="SSF51206">
    <property type="entry name" value="cAMP-binding domain-like"/>
    <property type="match status" value="1"/>
</dbReference>
<dbReference type="GO" id="GO:0034236">
    <property type="term" value="F:protein kinase A catalytic subunit binding"/>
    <property type="evidence" value="ECO:0007669"/>
    <property type="project" value="TreeGrafter"/>
</dbReference>
<dbReference type="PANTHER" id="PTHR11635">
    <property type="entry name" value="CAMP-DEPENDENT PROTEIN KINASE REGULATORY CHAIN"/>
    <property type="match status" value="1"/>
</dbReference>
<comment type="similarity">
    <text evidence="1">Belongs to the cAMP-dependent kinase regulatory chain family.</text>
</comment>
<keyword evidence="5" id="KW-0547">Nucleotide-binding</keyword>
<sequence length="339" mass="37185">MQPLVHTLWGHPLGARRVPGGPAPPCPARHVLEECGPLSLASNLPGPASPEGALPRAGGSVHLAPLHKPLFLYCRPYPVVLGCGVSVPGTLYSGKFPNHQGSRCFLCFNSGSLGTKNSRGRAWSRRSPAFREENDSAAHSEGSVRDGVRFCIRLRPERMRVCLPRDEWSLSWTCVGDAGWGLLSPGRGPPTFEPKHTRPGRALALRGTDGWMELASLEKWERLTVADALEPVRFEDGEKIVVQGQPGDDFFIITEGAASVLQRRSPSEEYVEVGRLGPSDYFGEIALLLNRPRAATVVARGPLKCVKLDRPRFERVLGPCSEILKRNIRRYNSFISLTV</sequence>
<dbReference type="CDD" id="cd00038">
    <property type="entry name" value="CAP_ED"/>
    <property type="match status" value="1"/>
</dbReference>
<evidence type="ECO:0000259" key="8">
    <source>
        <dbReference type="PROSITE" id="PS50042"/>
    </source>
</evidence>
<keyword evidence="2" id="KW-0597">Phosphoprotein</keyword>
<dbReference type="AlphaFoldDB" id="A0A8C2XRV1"/>
<name>A0A8C2XRV1_CAPHI</name>
<dbReference type="Pfam" id="PF00027">
    <property type="entry name" value="cNMP_binding"/>
    <property type="match status" value="1"/>
</dbReference>
<evidence type="ECO:0000256" key="4">
    <source>
        <dbReference type="ARBA" id="ARBA00022737"/>
    </source>
</evidence>
<evidence type="ECO:0000256" key="2">
    <source>
        <dbReference type="ARBA" id="ARBA00022553"/>
    </source>
</evidence>
<dbReference type="PROSITE" id="PS00888">
    <property type="entry name" value="CNMP_BINDING_1"/>
    <property type="match status" value="1"/>
</dbReference>
<dbReference type="SMART" id="SM00100">
    <property type="entry name" value="cNMP"/>
    <property type="match status" value="1"/>
</dbReference>
<proteinExistence type="inferred from homology"/>
<feature type="compositionally biased region" description="Basic and acidic residues" evidence="7">
    <location>
        <begin position="129"/>
        <end position="138"/>
    </location>
</feature>